<evidence type="ECO:0000313" key="3">
    <source>
        <dbReference type="WBParaSite" id="TMUE_1000004802.1"/>
    </source>
</evidence>
<dbReference type="Proteomes" id="UP000046395">
    <property type="component" value="Unassembled WGS sequence"/>
</dbReference>
<reference evidence="3" key="1">
    <citation type="submission" date="2019-12" db="UniProtKB">
        <authorList>
            <consortium name="WormBaseParasite"/>
        </authorList>
    </citation>
    <scope>IDENTIFICATION</scope>
</reference>
<protein>
    <submittedName>
        <fullName evidence="3">Uncharacterized protein</fullName>
    </submittedName>
</protein>
<evidence type="ECO:0000256" key="1">
    <source>
        <dbReference type="SAM" id="MobiDB-lite"/>
    </source>
</evidence>
<proteinExistence type="predicted"/>
<feature type="region of interest" description="Disordered" evidence="1">
    <location>
        <begin position="1"/>
        <end position="47"/>
    </location>
</feature>
<sequence length="224" mass="24311">MEHEWDSSAHPQLSFSPSSDDAKGLDSNSTTDVTTTSPTQSVEKPMSCSGLSSTLDFGHLSSTGDDTQRLSFVLKRDVACQTIYSFPIKFDFSLLFNNPQFLFIAEEHDREIMNLIGAGEKANWSQLITEFYSNKRLSPGNDEQPKPSSSSTSSEVQSSESSGICQRNTMLLNLTIGETTTTSVGSISSNWNVGEGSQDPSSSFTSSPKIDGAGRSFRSAQSKF</sequence>
<name>A0A5S6QCY9_TRIMR</name>
<feature type="compositionally biased region" description="Low complexity" evidence="1">
    <location>
        <begin position="27"/>
        <end position="41"/>
    </location>
</feature>
<dbReference type="WBParaSite" id="TMUE_1000004802.1">
    <property type="protein sequence ID" value="TMUE_1000004802.1"/>
    <property type="gene ID" value="WBGene00293455"/>
</dbReference>
<feature type="region of interest" description="Disordered" evidence="1">
    <location>
        <begin position="135"/>
        <end position="163"/>
    </location>
</feature>
<feature type="region of interest" description="Disordered" evidence="1">
    <location>
        <begin position="185"/>
        <end position="224"/>
    </location>
</feature>
<evidence type="ECO:0000313" key="2">
    <source>
        <dbReference type="Proteomes" id="UP000046395"/>
    </source>
</evidence>
<accession>A0A5S6QCY9</accession>
<organism evidence="2 3">
    <name type="scientific">Trichuris muris</name>
    <name type="common">Mouse whipworm</name>
    <dbReference type="NCBI Taxonomy" id="70415"/>
    <lineage>
        <taxon>Eukaryota</taxon>
        <taxon>Metazoa</taxon>
        <taxon>Ecdysozoa</taxon>
        <taxon>Nematoda</taxon>
        <taxon>Enoplea</taxon>
        <taxon>Dorylaimia</taxon>
        <taxon>Trichinellida</taxon>
        <taxon>Trichuridae</taxon>
        <taxon>Trichuris</taxon>
    </lineage>
</organism>
<dbReference type="AlphaFoldDB" id="A0A5S6QCY9"/>
<feature type="compositionally biased region" description="Low complexity" evidence="1">
    <location>
        <begin position="148"/>
        <end position="162"/>
    </location>
</feature>
<keyword evidence="2" id="KW-1185">Reference proteome</keyword>
<feature type="compositionally biased region" description="Low complexity" evidence="1">
    <location>
        <begin position="197"/>
        <end position="207"/>
    </location>
</feature>
<feature type="compositionally biased region" description="Polar residues" evidence="1">
    <location>
        <begin position="9"/>
        <end position="19"/>
    </location>
</feature>